<dbReference type="AlphaFoldDB" id="A0A8H5GEQ1"/>
<keyword evidence="3" id="KW-1185">Reference proteome</keyword>
<protein>
    <submittedName>
        <fullName evidence="2">Uncharacterized protein</fullName>
    </submittedName>
</protein>
<comment type="caution">
    <text evidence="2">The sequence shown here is derived from an EMBL/GenBank/DDBJ whole genome shotgun (WGS) entry which is preliminary data.</text>
</comment>
<reference evidence="2 3" key="1">
    <citation type="journal article" date="2020" name="ISME J.">
        <title>Uncovering the hidden diversity of litter-decomposition mechanisms in mushroom-forming fungi.</title>
        <authorList>
            <person name="Floudas D."/>
            <person name="Bentzer J."/>
            <person name="Ahren D."/>
            <person name="Johansson T."/>
            <person name="Persson P."/>
            <person name="Tunlid A."/>
        </authorList>
    </citation>
    <scope>NUCLEOTIDE SEQUENCE [LARGE SCALE GENOMIC DNA]</scope>
    <source>
        <strain evidence="2 3">CBS 146.42</strain>
    </source>
</reference>
<gene>
    <name evidence="2" type="ORF">D9756_000034</name>
</gene>
<name>A0A8H5GEQ1_9AGAR</name>
<accession>A0A8H5GEQ1</accession>
<evidence type="ECO:0000256" key="1">
    <source>
        <dbReference type="SAM" id="MobiDB-lite"/>
    </source>
</evidence>
<dbReference type="Proteomes" id="UP000559027">
    <property type="component" value="Unassembled WGS sequence"/>
</dbReference>
<organism evidence="2 3">
    <name type="scientific">Leucocoprinus leucothites</name>
    <dbReference type="NCBI Taxonomy" id="201217"/>
    <lineage>
        <taxon>Eukaryota</taxon>
        <taxon>Fungi</taxon>
        <taxon>Dikarya</taxon>
        <taxon>Basidiomycota</taxon>
        <taxon>Agaricomycotina</taxon>
        <taxon>Agaricomycetes</taxon>
        <taxon>Agaricomycetidae</taxon>
        <taxon>Agaricales</taxon>
        <taxon>Agaricineae</taxon>
        <taxon>Agaricaceae</taxon>
        <taxon>Leucocoprinus</taxon>
    </lineage>
</organism>
<dbReference type="EMBL" id="JAACJO010000001">
    <property type="protein sequence ID" value="KAF5363431.1"/>
    <property type="molecule type" value="Genomic_DNA"/>
</dbReference>
<evidence type="ECO:0000313" key="2">
    <source>
        <dbReference type="EMBL" id="KAF5363431.1"/>
    </source>
</evidence>
<feature type="region of interest" description="Disordered" evidence="1">
    <location>
        <begin position="20"/>
        <end position="77"/>
    </location>
</feature>
<feature type="compositionally biased region" description="Polar residues" evidence="1">
    <location>
        <begin position="54"/>
        <end position="71"/>
    </location>
</feature>
<sequence>MRPSTDQRPLIDAWAVRHELRQSSSRKTGRKRAFPKWTQQRSWYGHGYPPPPGTAQSDGDYTAFSSPSPTGAQVAHSGHGSSLVCLFHLRNGYGAFAAGAAGLGAGEREAYGNTGSSGRLAVSNYADGENGGRAMSMPMAFHCAFDFDDFSSTTTTTGTGGE</sequence>
<evidence type="ECO:0000313" key="3">
    <source>
        <dbReference type="Proteomes" id="UP000559027"/>
    </source>
</evidence>
<proteinExistence type="predicted"/>